<keyword evidence="2" id="KW-0804">Transcription</keyword>
<dbReference type="STRING" id="742726.HMPREF9448_02742"/>
<feature type="binding site" evidence="4">
    <location>
        <begin position="235"/>
        <end position="236"/>
    </location>
    <ligand>
        <name>ATP</name>
        <dbReference type="ChEBI" id="CHEBI:30616"/>
    </ligand>
</feature>
<dbReference type="Pfam" id="PF08220">
    <property type="entry name" value="HTH_DeoR"/>
    <property type="match status" value="1"/>
</dbReference>
<evidence type="ECO:0000259" key="5">
    <source>
        <dbReference type="PROSITE" id="PS51459"/>
    </source>
</evidence>
<name>K0WV53_9BACT</name>
<dbReference type="GeneID" id="77849916"/>
<evidence type="ECO:0000256" key="4">
    <source>
        <dbReference type="PIRSR" id="PIRSR640198-2"/>
    </source>
</evidence>
<dbReference type="HOGENOM" id="CLU_747349_0_0_10"/>
<feature type="domain" description="Fido" evidence="5">
    <location>
        <begin position="106"/>
        <end position="259"/>
    </location>
</feature>
<keyword evidence="7" id="KW-1185">Reference proteome</keyword>
<dbReference type="Proteomes" id="UP000006044">
    <property type="component" value="Unassembled WGS sequence"/>
</dbReference>
<dbReference type="InterPro" id="IPR036390">
    <property type="entry name" value="WH_DNA-bd_sf"/>
</dbReference>
<dbReference type="InterPro" id="IPR036597">
    <property type="entry name" value="Fido-like_dom_sf"/>
</dbReference>
<keyword evidence="4" id="KW-0547">Nucleotide-binding</keyword>
<dbReference type="PANTHER" id="PTHR13504:SF38">
    <property type="entry name" value="FIDO DOMAIN-CONTAINING PROTEIN"/>
    <property type="match status" value="1"/>
</dbReference>
<dbReference type="Pfam" id="PF02661">
    <property type="entry name" value="Fic"/>
    <property type="match status" value="1"/>
</dbReference>
<accession>K0WV53</accession>
<dbReference type="InterPro" id="IPR001034">
    <property type="entry name" value="DeoR_HTH"/>
</dbReference>
<dbReference type="AlphaFoldDB" id="K0WV53"/>
<dbReference type="PROSITE" id="PS51459">
    <property type="entry name" value="FIDO"/>
    <property type="match status" value="1"/>
</dbReference>
<evidence type="ECO:0000256" key="2">
    <source>
        <dbReference type="ARBA" id="ARBA00023163"/>
    </source>
</evidence>
<feature type="active site" evidence="3">
    <location>
        <position position="193"/>
    </location>
</feature>
<dbReference type="OrthoDB" id="9814400at2"/>
<evidence type="ECO:0000313" key="6">
    <source>
        <dbReference type="EMBL" id="EJZ62061.1"/>
    </source>
</evidence>
<dbReference type="Gene3D" id="1.10.3290.10">
    <property type="entry name" value="Fido-like domain"/>
    <property type="match status" value="1"/>
</dbReference>
<dbReference type="PANTHER" id="PTHR13504">
    <property type="entry name" value="FIDO DOMAIN-CONTAINING PROTEIN DDB_G0283145"/>
    <property type="match status" value="1"/>
</dbReference>
<comment type="caution">
    <text evidence="6">The sequence shown here is derived from an EMBL/GenBank/DDBJ whole genome shotgun (WGS) entry which is preliminary data.</text>
</comment>
<evidence type="ECO:0000313" key="7">
    <source>
        <dbReference type="Proteomes" id="UP000006044"/>
    </source>
</evidence>
<evidence type="ECO:0000256" key="1">
    <source>
        <dbReference type="ARBA" id="ARBA00023015"/>
    </source>
</evidence>
<dbReference type="SUPFAM" id="SSF140931">
    <property type="entry name" value="Fic-like"/>
    <property type="match status" value="1"/>
</dbReference>
<organism evidence="6 7">
    <name type="scientific">Barnesiella intestinihominis YIT 11860</name>
    <dbReference type="NCBI Taxonomy" id="742726"/>
    <lineage>
        <taxon>Bacteria</taxon>
        <taxon>Pseudomonadati</taxon>
        <taxon>Bacteroidota</taxon>
        <taxon>Bacteroidia</taxon>
        <taxon>Bacteroidales</taxon>
        <taxon>Barnesiellaceae</taxon>
        <taxon>Barnesiella</taxon>
    </lineage>
</organism>
<proteinExistence type="predicted"/>
<dbReference type="EMBL" id="ADLE01000018">
    <property type="protein sequence ID" value="EJZ62061.1"/>
    <property type="molecule type" value="Genomic_DNA"/>
</dbReference>
<dbReference type="GO" id="GO:0003700">
    <property type="term" value="F:DNA-binding transcription factor activity"/>
    <property type="evidence" value="ECO:0007669"/>
    <property type="project" value="InterPro"/>
</dbReference>
<gene>
    <name evidence="6" type="ORF">HMPREF9448_02742</name>
</gene>
<dbReference type="GO" id="GO:0005524">
    <property type="term" value="F:ATP binding"/>
    <property type="evidence" value="ECO:0007669"/>
    <property type="project" value="UniProtKB-KW"/>
</dbReference>
<keyword evidence="1" id="KW-0805">Transcription regulation</keyword>
<reference evidence="6 7" key="1">
    <citation type="submission" date="2012-08" db="EMBL/GenBank/DDBJ databases">
        <title>The Genome Sequence of Barnesiella intestinihominis YIT 11860.</title>
        <authorList>
            <consortium name="The Broad Institute Genome Sequencing Platform"/>
            <person name="Earl A."/>
            <person name="Ward D."/>
            <person name="Feldgarden M."/>
            <person name="Gevers D."/>
            <person name="Morotomi M."/>
            <person name="Walker B."/>
            <person name="Young S.K."/>
            <person name="Zeng Q."/>
            <person name="Gargeya S."/>
            <person name="Fitzgerald M."/>
            <person name="Haas B."/>
            <person name="Abouelleil A."/>
            <person name="Alvarado L."/>
            <person name="Arachchi H.M."/>
            <person name="Berlin A.M."/>
            <person name="Chapman S.B."/>
            <person name="Goldberg J."/>
            <person name="Griggs A."/>
            <person name="Gujja S."/>
            <person name="Hansen M."/>
            <person name="Howarth C."/>
            <person name="Imamovic A."/>
            <person name="Larimer J."/>
            <person name="McCowen C."/>
            <person name="Montmayeur A."/>
            <person name="Murphy C."/>
            <person name="Neiman D."/>
            <person name="Pearson M."/>
            <person name="Priest M."/>
            <person name="Roberts A."/>
            <person name="Saif S."/>
            <person name="Shea T."/>
            <person name="Sisk P."/>
            <person name="Sykes S."/>
            <person name="Wortman J."/>
            <person name="Nusbaum C."/>
            <person name="Birren B."/>
        </authorList>
    </citation>
    <scope>NUCLEOTIDE SEQUENCE [LARGE SCALE GENOMIC DNA]</scope>
    <source>
        <strain evidence="6 7">YIT 11860</strain>
    </source>
</reference>
<protein>
    <recommendedName>
        <fullName evidence="5">Fido domain-containing protein</fullName>
    </recommendedName>
</protein>
<dbReference type="InterPro" id="IPR040198">
    <property type="entry name" value="Fido_containing"/>
</dbReference>
<dbReference type="SUPFAM" id="SSF46785">
    <property type="entry name" value="Winged helix' DNA-binding domain"/>
    <property type="match status" value="1"/>
</dbReference>
<sequence length="371" mass="42278">MNIIQKIKLNNPEKENLQKTLYEIDTLSKRWTGIQKSGESDSEAIQKNIETTISASLSLENIPYTALQIQKIIARQKATNDKKQSLIIGYDTVLRALYTHPHNYPLLEDTIVTIHAALFPNGKIHSNDEPAGKPSVVNFLDYKAPTLFSRNQAVSVNNEIRDLVEWTNDELSKHEHHALVVIAAFAYEFISIHPFREGKGELSRILSTLLLLQNGYEWAKFESIDNLIEKRRTEYYGTLKEGQQNRYSSREDISAWILFLCDIWLQSIRNLVPTPLTETTPTLDSTDIPLRNKNITSHSAEPGNPPVYLNARQKRILSFMEDEGPVKVGDIAQALKPVSINTIKKDLLYLRQQNFVEIHGVLKGSIYTLKK</sequence>
<dbReference type="InterPro" id="IPR003812">
    <property type="entry name" value="Fido"/>
</dbReference>
<evidence type="ECO:0000256" key="3">
    <source>
        <dbReference type="PIRSR" id="PIRSR640198-1"/>
    </source>
</evidence>
<keyword evidence="4" id="KW-0067">ATP-binding</keyword>
<dbReference type="RefSeq" id="WP_008863115.1">
    <property type="nucleotide sequence ID" value="NZ_JH815206.1"/>
</dbReference>
<dbReference type="eggNOG" id="COG3177">
    <property type="taxonomic scope" value="Bacteria"/>
</dbReference>